<sequence>MPMMQGALMKLPYSVADFYRAVGAESGHERRGIASLLENSSCSPKLEGKRFHSRPRCVCRGVFVVKLPFQWAETCLCSVFVLTARPDAARLSVAEISDAVPAVRIQSSRAEAIPDKEAP</sequence>
<reference evidence="1" key="1">
    <citation type="submission" date="2019-06" db="EMBL/GenBank/DDBJ databases">
        <authorList>
            <person name="Le Quere A."/>
            <person name="Colella S."/>
        </authorList>
    </citation>
    <scope>NUCLEOTIDE SEQUENCE</scope>
    <source>
        <strain evidence="1">EmedicaeMD41</strain>
    </source>
</reference>
<gene>
    <name evidence="1" type="ORF">EMEDMD4_1080083</name>
</gene>
<accession>A0A508WPI3</accession>
<organism evidence="1">
    <name type="scientific">Sinorhizobium medicae</name>
    <dbReference type="NCBI Taxonomy" id="110321"/>
    <lineage>
        <taxon>Bacteria</taxon>
        <taxon>Pseudomonadati</taxon>
        <taxon>Pseudomonadota</taxon>
        <taxon>Alphaproteobacteria</taxon>
        <taxon>Hyphomicrobiales</taxon>
        <taxon>Rhizobiaceae</taxon>
        <taxon>Sinorhizobium/Ensifer group</taxon>
        <taxon>Sinorhizobium</taxon>
    </lineage>
</organism>
<dbReference type="AlphaFoldDB" id="A0A508WPI3"/>
<proteinExistence type="predicted"/>
<name>A0A508WPI3_9HYPH</name>
<protein>
    <submittedName>
        <fullName evidence="1">Uncharacterized protein</fullName>
    </submittedName>
</protein>
<dbReference type="Proteomes" id="UP000507954">
    <property type="component" value="Unassembled WGS sequence"/>
</dbReference>
<dbReference type="EMBL" id="CABFNB010000011">
    <property type="protein sequence ID" value="VTZ59505.1"/>
    <property type="molecule type" value="Genomic_DNA"/>
</dbReference>
<evidence type="ECO:0000313" key="1">
    <source>
        <dbReference type="EMBL" id="VTZ59505.1"/>
    </source>
</evidence>